<name>A0ABW6CNP3_9CAUL</name>
<gene>
    <name evidence="1" type="ORF">OCL97_05155</name>
</gene>
<reference evidence="1 2" key="1">
    <citation type="submission" date="2022-09" db="EMBL/GenBank/DDBJ databases">
        <title>New species of Phenylobacterium.</title>
        <authorList>
            <person name="Mieszkin S."/>
        </authorList>
    </citation>
    <scope>NUCLEOTIDE SEQUENCE [LARGE SCALE GENOMIC DNA]</scope>
    <source>
        <strain evidence="1 2">HK31-G</strain>
    </source>
</reference>
<evidence type="ECO:0000313" key="1">
    <source>
        <dbReference type="EMBL" id="MFD3263356.1"/>
    </source>
</evidence>
<dbReference type="RefSeq" id="WP_377368200.1">
    <property type="nucleotide sequence ID" value="NZ_JAOTJD010000006.1"/>
</dbReference>
<accession>A0ABW6CNP3</accession>
<organism evidence="1 2">
    <name type="scientific">Phenylobacterium ferrooxidans</name>
    <dbReference type="NCBI Taxonomy" id="2982689"/>
    <lineage>
        <taxon>Bacteria</taxon>
        <taxon>Pseudomonadati</taxon>
        <taxon>Pseudomonadota</taxon>
        <taxon>Alphaproteobacteria</taxon>
        <taxon>Caulobacterales</taxon>
        <taxon>Caulobacteraceae</taxon>
        <taxon>Phenylobacterium</taxon>
    </lineage>
</organism>
<protein>
    <submittedName>
        <fullName evidence="1">Uncharacterized protein</fullName>
    </submittedName>
</protein>
<evidence type="ECO:0000313" key="2">
    <source>
        <dbReference type="Proteomes" id="UP001598130"/>
    </source>
</evidence>
<sequence>MNPLRVLRTWRLFRRVVGRGPELFTHRHDPARIRAAQRAAARDAFLSQLPTGQRQLAGPHFGDTE</sequence>
<dbReference type="EMBL" id="JAOTJD010000006">
    <property type="protein sequence ID" value="MFD3263356.1"/>
    <property type="molecule type" value="Genomic_DNA"/>
</dbReference>
<proteinExistence type="predicted"/>
<keyword evidence="2" id="KW-1185">Reference proteome</keyword>
<dbReference type="Proteomes" id="UP001598130">
    <property type="component" value="Unassembled WGS sequence"/>
</dbReference>
<comment type="caution">
    <text evidence="1">The sequence shown here is derived from an EMBL/GenBank/DDBJ whole genome shotgun (WGS) entry which is preliminary data.</text>
</comment>